<keyword evidence="4 10" id="KW-0378">Hydrolase</keyword>
<dbReference type="InterPro" id="IPR045974">
    <property type="entry name" value="DUF5930"/>
</dbReference>
<keyword evidence="5" id="KW-0862">Zinc</keyword>
<reference evidence="10 11" key="1">
    <citation type="submission" date="2020-08" db="EMBL/GenBank/DDBJ databases">
        <title>Genomic Encyclopedia of Type Strains, Phase III (KMG-III): the genomes of soil and plant-associated and newly described type strains.</title>
        <authorList>
            <person name="Whitman W."/>
        </authorList>
    </citation>
    <scope>NUCLEOTIDE SEQUENCE [LARGE SCALE GENOMIC DNA]</scope>
    <source>
        <strain evidence="10 11">CECT 8803</strain>
    </source>
</reference>
<comment type="caution">
    <text evidence="10">The sequence shown here is derived from an EMBL/GenBank/DDBJ whole genome shotgun (WGS) entry which is preliminary data.</text>
</comment>
<sequence>MRAEGRVRFLRVSPRQQKLATGLAICLAGWGLAATVTAVVSPVIISEQQTEINKRDQAYVSLLNEIDQYYDQYTNILGGLEDNQSMLQDILSGQAEGVNLADIQARLNRSEGDHAKVVVARDALENKLASFESSLRQIAEQNVTLETQVTSMKSVLDSTKAEREEVVKARETLLGQLTETQERLTREKLTKQKLQANLEDISEDVVIGDAERQALIEKRFSLEAEIAALETRQRGAETRQTQLEQIIINLQESLDDSRDMRAQLSRERDELKLQVVSLEETLSAYEQRQLDLVAKLTERTLSSIGDIEKAVAMTGVEVDKLLNRVNDAPEGELGMGGPFVPLVGPELDQDNSFQTALALLDLHLRRWEGLRTIATALPLTPPMDSYELNSNYGPRKDPKNGKRAQHYGIDLGAPTGTPVFAPAPGKVVKAGWFGNYGRYIEIDHGFGVTTRYAHLKRIEVKRGETIDFRQPIGAVGSSGRSTGPHLHYEIRIDGNPLNPDNFLEAGRHVFKG</sequence>
<feature type="domain" description="DUF5930" evidence="9">
    <location>
        <begin position="137"/>
        <end position="383"/>
    </location>
</feature>
<evidence type="ECO:0000256" key="5">
    <source>
        <dbReference type="ARBA" id="ARBA00022833"/>
    </source>
</evidence>
<dbReference type="CDD" id="cd12797">
    <property type="entry name" value="M23_peptidase"/>
    <property type="match status" value="1"/>
</dbReference>
<dbReference type="EMBL" id="JACHXA010000002">
    <property type="protein sequence ID" value="MBB3064464.1"/>
    <property type="molecule type" value="Genomic_DNA"/>
</dbReference>
<dbReference type="Gene3D" id="2.70.70.10">
    <property type="entry name" value="Glucose Permease (Domain IIA)"/>
    <property type="match status" value="1"/>
</dbReference>
<name>A0A839SRP5_9PROT</name>
<dbReference type="Pfam" id="PF19353">
    <property type="entry name" value="DUF5930"/>
    <property type="match status" value="1"/>
</dbReference>
<comment type="cofactor">
    <cofactor evidence="1">
        <name>Zn(2+)</name>
        <dbReference type="ChEBI" id="CHEBI:29105"/>
    </cofactor>
</comment>
<dbReference type="GO" id="GO:0046872">
    <property type="term" value="F:metal ion binding"/>
    <property type="evidence" value="ECO:0007669"/>
    <property type="project" value="UniProtKB-KW"/>
</dbReference>
<evidence type="ECO:0000259" key="9">
    <source>
        <dbReference type="Pfam" id="PF19353"/>
    </source>
</evidence>
<dbReference type="Proteomes" id="UP000581135">
    <property type="component" value="Unassembled WGS sequence"/>
</dbReference>
<dbReference type="InterPro" id="IPR011055">
    <property type="entry name" value="Dup_hybrid_motif"/>
</dbReference>
<evidence type="ECO:0000256" key="3">
    <source>
        <dbReference type="ARBA" id="ARBA00022723"/>
    </source>
</evidence>
<evidence type="ECO:0000256" key="2">
    <source>
        <dbReference type="ARBA" id="ARBA00022670"/>
    </source>
</evidence>
<evidence type="ECO:0000256" key="1">
    <source>
        <dbReference type="ARBA" id="ARBA00001947"/>
    </source>
</evidence>
<evidence type="ECO:0000313" key="11">
    <source>
        <dbReference type="Proteomes" id="UP000581135"/>
    </source>
</evidence>
<keyword evidence="2" id="KW-0645">Protease</keyword>
<keyword evidence="7" id="KW-0175">Coiled coil</keyword>
<feature type="coiled-coil region" evidence="7">
    <location>
        <begin position="177"/>
        <end position="288"/>
    </location>
</feature>
<dbReference type="SUPFAM" id="SSF51261">
    <property type="entry name" value="Duplicated hybrid motif"/>
    <property type="match status" value="1"/>
</dbReference>
<dbReference type="PANTHER" id="PTHR21666:SF288">
    <property type="entry name" value="CELL DIVISION PROTEIN YTFB"/>
    <property type="match status" value="1"/>
</dbReference>
<evidence type="ECO:0000256" key="7">
    <source>
        <dbReference type="SAM" id="Coils"/>
    </source>
</evidence>
<dbReference type="InterPro" id="IPR050570">
    <property type="entry name" value="Cell_wall_metabolism_enzyme"/>
</dbReference>
<keyword evidence="3" id="KW-0479">Metal-binding</keyword>
<evidence type="ECO:0000259" key="8">
    <source>
        <dbReference type="Pfam" id="PF01551"/>
    </source>
</evidence>
<proteinExistence type="predicted"/>
<accession>A0A839SRP5</accession>
<dbReference type="InterPro" id="IPR016047">
    <property type="entry name" value="M23ase_b-sheet_dom"/>
</dbReference>
<keyword evidence="11" id="KW-1185">Reference proteome</keyword>
<dbReference type="GO" id="GO:0004222">
    <property type="term" value="F:metalloendopeptidase activity"/>
    <property type="evidence" value="ECO:0007669"/>
    <property type="project" value="TreeGrafter"/>
</dbReference>
<evidence type="ECO:0000256" key="6">
    <source>
        <dbReference type="ARBA" id="ARBA00023049"/>
    </source>
</evidence>
<feature type="domain" description="M23ase beta-sheet core" evidence="8">
    <location>
        <begin position="405"/>
        <end position="499"/>
    </location>
</feature>
<organism evidence="10 11">
    <name type="scientific">Limibacillus halophilus</name>
    <dbReference type="NCBI Taxonomy" id="1579333"/>
    <lineage>
        <taxon>Bacteria</taxon>
        <taxon>Pseudomonadati</taxon>
        <taxon>Pseudomonadota</taxon>
        <taxon>Alphaproteobacteria</taxon>
        <taxon>Rhodospirillales</taxon>
        <taxon>Rhodovibrionaceae</taxon>
        <taxon>Limibacillus</taxon>
    </lineage>
</organism>
<dbReference type="GO" id="GO:0006508">
    <property type="term" value="P:proteolysis"/>
    <property type="evidence" value="ECO:0007669"/>
    <property type="project" value="UniProtKB-KW"/>
</dbReference>
<keyword evidence="6" id="KW-0482">Metalloprotease</keyword>
<evidence type="ECO:0000256" key="4">
    <source>
        <dbReference type="ARBA" id="ARBA00022801"/>
    </source>
</evidence>
<protein>
    <submittedName>
        <fullName evidence="10">Murein DD-endopeptidase MepM/ murein hydrolase activator NlpD</fullName>
    </submittedName>
</protein>
<dbReference type="Pfam" id="PF01551">
    <property type="entry name" value="Peptidase_M23"/>
    <property type="match status" value="1"/>
</dbReference>
<evidence type="ECO:0000313" key="10">
    <source>
        <dbReference type="EMBL" id="MBB3064464.1"/>
    </source>
</evidence>
<dbReference type="PANTHER" id="PTHR21666">
    <property type="entry name" value="PEPTIDASE-RELATED"/>
    <property type="match status" value="1"/>
</dbReference>
<gene>
    <name evidence="10" type="ORF">FHR98_000736</name>
</gene>
<dbReference type="AlphaFoldDB" id="A0A839SRP5"/>